<proteinExistence type="predicted"/>
<evidence type="ECO:0000313" key="2">
    <source>
        <dbReference type="Proteomes" id="UP000243494"/>
    </source>
</evidence>
<evidence type="ECO:0000313" key="1">
    <source>
        <dbReference type="EMBL" id="RDY24582.1"/>
    </source>
</evidence>
<accession>A0A371IVS0</accession>
<protein>
    <submittedName>
        <fullName evidence="1">Uncharacterized protein</fullName>
    </submittedName>
</protein>
<name>A0A371IVS0_9FIRM</name>
<gene>
    <name evidence="1" type="ORF">CHF27_002780</name>
</gene>
<dbReference type="Proteomes" id="UP000243494">
    <property type="component" value="Unassembled WGS sequence"/>
</dbReference>
<dbReference type="AlphaFoldDB" id="A0A371IVS0"/>
<dbReference type="OrthoDB" id="1756672at2"/>
<dbReference type="EMBL" id="NOJZ02000002">
    <property type="protein sequence ID" value="RDY24582.1"/>
    <property type="molecule type" value="Genomic_DNA"/>
</dbReference>
<reference evidence="1 2" key="1">
    <citation type="journal article" date="2017" name="Genome Announc.">
        <title>Draft Genome Sequence of Romboutsia maritimum sp. nov. Strain CCRI-22766(T), Isolated from Coastal Estuarine Mud.</title>
        <authorList>
            <person name="Maheux A.F."/>
            <person name="Boudreau D.K."/>
            <person name="Berube E."/>
            <person name="Boissinot M."/>
            <person name="Raymond F."/>
            <person name="Brodeur S."/>
            <person name="Corbeil J."/>
            <person name="Brightwell G."/>
            <person name="Broda D."/>
            <person name="Omar R.F."/>
            <person name="Bergeron M.G."/>
        </authorList>
    </citation>
    <scope>NUCLEOTIDE SEQUENCE [LARGE SCALE GENOMIC DNA]</scope>
    <source>
        <strain evidence="1 2">CCRI-22766</strain>
    </source>
</reference>
<dbReference type="RefSeq" id="WP_095405968.1">
    <property type="nucleotide sequence ID" value="NZ_NOJZ02000002.1"/>
</dbReference>
<keyword evidence="2" id="KW-1185">Reference proteome</keyword>
<comment type="caution">
    <text evidence="1">The sequence shown here is derived from an EMBL/GenBank/DDBJ whole genome shotgun (WGS) entry which is preliminary data.</text>
</comment>
<sequence length="61" mass="6960">MEIKNQSKKSVYSSQGDYFKGLNTSSPEFKAKMKDGGFQRNPEEYNYKGSKEAAKAKNIFK</sequence>
<organism evidence="1 2">
    <name type="scientific">Romboutsia maritimum</name>
    <dbReference type="NCBI Taxonomy" id="2020948"/>
    <lineage>
        <taxon>Bacteria</taxon>
        <taxon>Bacillati</taxon>
        <taxon>Bacillota</taxon>
        <taxon>Clostridia</taxon>
        <taxon>Peptostreptococcales</taxon>
        <taxon>Peptostreptococcaceae</taxon>
        <taxon>Romboutsia</taxon>
    </lineage>
</organism>